<feature type="transmembrane region" description="Helical" evidence="1">
    <location>
        <begin position="125"/>
        <end position="149"/>
    </location>
</feature>
<dbReference type="EMBL" id="CP002408">
    <property type="protein sequence ID" value="AFU60143.1"/>
    <property type="molecule type" value="Genomic_DNA"/>
</dbReference>
<evidence type="ECO:0000313" key="2">
    <source>
        <dbReference type="EMBL" id="AFU60143.1"/>
    </source>
</evidence>
<reference evidence="2 3" key="1">
    <citation type="journal article" date="2012" name="Environ. Microbiol.">
        <title>The genome of the ammonia-oxidizing Candidatus Nitrososphaera gargensis: insights into metabolic versatility and environmental adaptations.</title>
        <authorList>
            <person name="Spang A."/>
            <person name="Poehlein A."/>
            <person name="Offre P."/>
            <person name="Zumbragel S."/>
            <person name="Haider S."/>
            <person name="Rychlik N."/>
            <person name="Nowka B."/>
            <person name="Schmeisser C."/>
            <person name="Lebedeva E.V."/>
            <person name="Rattei T."/>
            <person name="Bohm C."/>
            <person name="Schmid M."/>
            <person name="Galushko A."/>
            <person name="Hatzenpichler R."/>
            <person name="Weinmaier T."/>
            <person name="Daniel R."/>
            <person name="Schleper C."/>
            <person name="Spieck E."/>
            <person name="Streit W."/>
            <person name="Wagner M."/>
        </authorList>
    </citation>
    <scope>NUCLEOTIDE SEQUENCE [LARGE SCALE GENOMIC DNA]</scope>
    <source>
        <strain evidence="3">Ga9.2</strain>
    </source>
</reference>
<evidence type="ECO:0000256" key="1">
    <source>
        <dbReference type="SAM" id="Phobius"/>
    </source>
</evidence>
<protein>
    <submittedName>
        <fullName evidence="2">Uncharacterized protein</fullName>
    </submittedName>
</protein>
<organism evidence="2 3">
    <name type="scientific">Nitrososphaera gargensis (strain Ga9.2)</name>
    <dbReference type="NCBI Taxonomy" id="1237085"/>
    <lineage>
        <taxon>Archaea</taxon>
        <taxon>Nitrososphaerota</taxon>
        <taxon>Nitrososphaeria</taxon>
        <taxon>Nitrososphaerales</taxon>
        <taxon>Nitrososphaeraceae</taxon>
        <taxon>Nitrososphaera</taxon>
    </lineage>
</organism>
<dbReference type="InParanoid" id="K0IL43"/>
<dbReference type="KEGG" id="nga:Ngar_c32270"/>
<dbReference type="STRING" id="1237085.Ngar_c32270"/>
<keyword evidence="1" id="KW-0812">Transmembrane</keyword>
<gene>
    <name evidence="2" type="ordered locus">Ngar_c32270</name>
</gene>
<dbReference type="BioCyc" id="CNIT1237085:G1324-3227-MONOMER"/>
<proteinExistence type="predicted"/>
<sequence length="164" mass="18314">MMAGVLALIAFGVGMALYGYQVAIYPVDLAGGYLSRAESAQTPEDIAYFVRLARNELPEFGNPVWSFPTAKTDFGLIHRNLDAILARANSISSLEPYSTEYNTGMYDIHASIEGIQKQLVDATPYLYVSFTNIMLSAVWIAVILALFAIMRRGRARFRQEYENQ</sequence>
<keyword evidence="3" id="KW-1185">Reference proteome</keyword>
<dbReference type="HOGENOM" id="CLU_105708_0_0_2"/>
<keyword evidence="1" id="KW-1133">Transmembrane helix</keyword>
<name>K0IL43_NITGG</name>
<accession>K0IL43</accession>
<dbReference type="AlphaFoldDB" id="K0IL43"/>
<keyword evidence="1" id="KW-0472">Membrane</keyword>
<evidence type="ECO:0000313" key="3">
    <source>
        <dbReference type="Proteomes" id="UP000008037"/>
    </source>
</evidence>
<dbReference type="Proteomes" id="UP000008037">
    <property type="component" value="Chromosome"/>
</dbReference>